<organism evidence="3 4">
    <name type="scientific">Lactobacillus taiwanensis</name>
    <dbReference type="NCBI Taxonomy" id="508451"/>
    <lineage>
        <taxon>Bacteria</taxon>
        <taxon>Bacillati</taxon>
        <taxon>Bacillota</taxon>
        <taxon>Bacilli</taxon>
        <taxon>Lactobacillales</taxon>
        <taxon>Lactobacillaceae</taxon>
        <taxon>Lactobacillus</taxon>
    </lineage>
</organism>
<keyword evidence="1" id="KW-0472">Membrane</keyword>
<evidence type="ECO:0000256" key="1">
    <source>
        <dbReference type="SAM" id="Phobius"/>
    </source>
</evidence>
<accession>A0A256LIC9</accession>
<dbReference type="EMBL" id="NGNV01000002">
    <property type="protein sequence ID" value="OYR89078.1"/>
    <property type="molecule type" value="Genomic_DNA"/>
</dbReference>
<feature type="transmembrane region" description="Helical" evidence="1">
    <location>
        <begin position="12"/>
        <end position="33"/>
    </location>
</feature>
<dbReference type="Proteomes" id="UP000215828">
    <property type="component" value="Unassembled WGS sequence"/>
</dbReference>
<reference evidence="4 5" key="3">
    <citation type="submission" date="2017-09" db="EMBL/GenBank/DDBJ databases">
        <title>Tripartite evolution among Lactobacillus johnsonii, Lactobacillus taiwanensis, Lactobacillus reuteri and their rodent host.</title>
        <authorList>
            <person name="Wang T."/>
            <person name="Knowles S."/>
            <person name="Cheng C."/>
        </authorList>
    </citation>
    <scope>NUCLEOTIDE SEQUENCE [LARGE SCALE GENOMIC DNA]</scope>
    <source>
        <strain evidence="3 4">609q</strain>
        <strain evidence="2 5">609u</strain>
    </source>
</reference>
<evidence type="ECO:0000313" key="4">
    <source>
        <dbReference type="Proteomes" id="UP000215828"/>
    </source>
</evidence>
<keyword evidence="5" id="KW-1185">Reference proteome</keyword>
<comment type="caution">
    <text evidence="3">The sequence shown here is derived from an EMBL/GenBank/DDBJ whole genome shotgun (WGS) entry which is preliminary data.</text>
</comment>
<gene>
    <name evidence="2" type="ORF">CBF53_00910</name>
    <name evidence="3" type="ORF">CBF70_01040</name>
</gene>
<dbReference type="RefSeq" id="WP_094496848.1">
    <property type="nucleotide sequence ID" value="NZ_NGOB01000115.1"/>
</dbReference>
<dbReference type="EMBL" id="NGNX01000003">
    <property type="protein sequence ID" value="OYR93209.1"/>
    <property type="molecule type" value="Genomic_DNA"/>
</dbReference>
<reference evidence="3 4" key="1">
    <citation type="submission" date="2017-04" db="EMBL/GenBank/DDBJ databases">
        <authorList>
            <person name="Afonso C.L."/>
            <person name="Miller P.J."/>
            <person name="Scott M.A."/>
            <person name="Spackman E."/>
            <person name="Goraichik I."/>
            <person name="Dimitrov K.M."/>
            <person name="Suarez D.L."/>
            <person name="Swayne D.E."/>
        </authorList>
    </citation>
    <scope>NUCLEOTIDE SEQUENCE [LARGE SCALE GENOMIC DNA]</scope>
    <source>
        <strain evidence="3 4">609q</strain>
    </source>
</reference>
<proteinExistence type="predicted"/>
<name>A0A256LIC9_9LACO</name>
<protein>
    <submittedName>
        <fullName evidence="3">Uncharacterized protein</fullName>
    </submittedName>
</protein>
<evidence type="ECO:0000313" key="2">
    <source>
        <dbReference type="EMBL" id="OYR89078.1"/>
    </source>
</evidence>
<keyword evidence="1" id="KW-1133">Transmembrane helix</keyword>
<dbReference type="Proteomes" id="UP000216316">
    <property type="component" value="Unassembled WGS sequence"/>
</dbReference>
<feature type="transmembrane region" description="Helical" evidence="1">
    <location>
        <begin position="39"/>
        <end position="59"/>
    </location>
</feature>
<sequence length="167" mass="19399">MLVWINNNFESISMVSFWLTIGMGLVAICLTPILEEYFWSRIIFFLISFITLSELIFLFKPNSCNLARALNGQYGQHLVETKHFYSDKNAKELRDLSKNEGSIGATATVWCNKKKYDDVAIKQREGKEEKIVFAYPEPTVKGIKALNKDPYIYVCHKKPKQPKYRFD</sequence>
<evidence type="ECO:0000313" key="3">
    <source>
        <dbReference type="EMBL" id="OYR93209.1"/>
    </source>
</evidence>
<evidence type="ECO:0000313" key="5">
    <source>
        <dbReference type="Proteomes" id="UP000216316"/>
    </source>
</evidence>
<keyword evidence="1" id="KW-0812">Transmembrane</keyword>
<reference evidence="2 5" key="2">
    <citation type="submission" date="2017-05" db="EMBL/GenBank/DDBJ databases">
        <authorList>
            <person name="Lin X.B."/>
            <person name="Stothard P."/>
            <person name="Tasseva G."/>
            <person name="Walter J."/>
        </authorList>
    </citation>
    <scope>NUCLEOTIDE SEQUENCE [LARGE SCALE GENOMIC DNA]</scope>
    <source>
        <strain evidence="2 5">609u</strain>
    </source>
</reference>
<dbReference type="AlphaFoldDB" id="A0A256LIC9"/>